<proteinExistence type="predicted"/>
<dbReference type="PANTHER" id="PTHR36111">
    <property type="entry name" value="INNER MEMBRANE PROTEIN-RELATED"/>
    <property type="match status" value="1"/>
</dbReference>
<evidence type="ECO:0000256" key="1">
    <source>
        <dbReference type="SAM" id="Phobius"/>
    </source>
</evidence>
<dbReference type="PANTHER" id="PTHR36111:SF2">
    <property type="entry name" value="INNER MEMBRANE PROTEIN"/>
    <property type="match status" value="1"/>
</dbReference>
<dbReference type="Pfam" id="PF04474">
    <property type="entry name" value="DUF554"/>
    <property type="match status" value="1"/>
</dbReference>
<keyword evidence="3" id="KW-1185">Reference proteome</keyword>
<organism evidence="2 3">
    <name type="scientific">Desulfonispora thiosulfatigenes DSM 11270</name>
    <dbReference type="NCBI Taxonomy" id="656914"/>
    <lineage>
        <taxon>Bacteria</taxon>
        <taxon>Bacillati</taxon>
        <taxon>Bacillota</taxon>
        <taxon>Clostridia</taxon>
        <taxon>Eubacteriales</taxon>
        <taxon>Peptococcaceae</taxon>
        <taxon>Desulfonispora</taxon>
    </lineage>
</organism>
<dbReference type="OrthoDB" id="9797976at2"/>
<feature type="transmembrane region" description="Helical" evidence="1">
    <location>
        <begin position="6"/>
        <end position="21"/>
    </location>
</feature>
<dbReference type="InterPro" id="IPR007563">
    <property type="entry name" value="DUF554"/>
</dbReference>
<feature type="transmembrane region" description="Helical" evidence="1">
    <location>
        <begin position="138"/>
        <end position="168"/>
    </location>
</feature>
<evidence type="ECO:0008006" key="4">
    <source>
        <dbReference type="Google" id="ProtNLM"/>
    </source>
</evidence>
<keyword evidence="1" id="KW-0812">Transmembrane</keyword>
<accession>A0A1W1V2N9</accession>
<sequence>MLGTIVNVLAIILGSVIGLNLKKGMPARFKEVIMQGIGLTVILIGLKMSLNVNNEIIVIIALVLGGLLGEYLNIDYRLNQFGERLKSIIGSKDGGFVNGFVTASLIYCVGAMAIMGSIESGLNGNHQILFAKSSLDGISAIVFSSTLGIGVMFSALAVFIYQGILTLLAVAVKDFLTQDIITYMSCVGGLLIVGIGFNILGIKEFKVANLLPAVFIVIIVVYIGIYFFPQYV</sequence>
<dbReference type="AlphaFoldDB" id="A0A1W1V2N9"/>
<gene>
    <name evidence="2" type="ORF">SAMN00017405_1720</name>
</gene>
<keyword evidence="1" id="KW-0472">Membrane</keyword>
<dbReference type="EMBL" id="FWWT01000014">
    <property type="protein sequence ID" value="SMB87568.1"/>
    <property type="molecule type" value="Genomic_DNA"/>
</dbReference>
<feature type="transmembrane region" description="Helical" evidence="1">
    <location>
        <begin position="207"/>
        <end position="228"/>
    </location>
</feature>
<name>A0A1W1V2N9_DESTI</name>
<protein>
    <recommendedName>
        <fullName evidence="4">Membrane protein YdfK</fullName>
    </recommendedName>
</protein>
<feature type="transmembrane region" description="Helical" evidence="1">
    <location>
        <begin position="180"/>
        <end position="201"/>
    </location>
</feature>
<feature type="transmembrane region" description="Helical" evidence="1">
    <location>
        <begin position="95"/>
        <end position="118"/>
    </location>
</feature>
<feature type="transmembrane region" description="Helical" evidence="1">
    <location>
        <begin position="56"/>
        <end position="74"/>
    </location>
</feature>
<dbReference type="STRING" id="656914.SAMN00017405_1720"/>
<evidence type="ECO:0000313" key="3">
    <source>
        <dbReference type="Proteomes" id="UP000192731"/>
    </source>
</evidence>
<dbReference type="RefSeq" id="WP_084052704.1">
    <property type="nucleotide sequence ID" value="NZ_FWWT01000014.1"/>
</dbReference>
<keyword evidence="1" id="KW-1133">Transmembrane helix</keyword>
<reference evidence="2 3" key="1">
    <citation type="submission" date="2017-04" db="EMBL/GenBank/DDBJ databases">
        <authorList>
            <person name="Afonso C.L."/>
            <person name="Miller P.J."/>
            <person name="Scott M.A."/>
            <person name="Spackman E."/>
            <person name="Goraichik I."/>
            <person name="Dimitrov K.M."/>
            <person name="Suarez D.L."/>
            <person name="Swayne D.E."/>
        </authorList>
    </citation>
    <scope>NUCLEOTIDE SEQUENCE [LARGE SCALE GENOMIC DNA]</scope>
    <source>
        <strain evidence="2 3">DSM 11270</strain>
    </source>
</reference>
<evidence type="ECO:0000313" key="2">
    <source>
        <dbReference type="EMBL" id="SMB87568.1"/>
    </source>
</evidence>
<dbReference type="Proteomes" id="UP000192731">
    <property type="component" value="Unassembled WGS sequence"/>
</dbReference>